<keyword evidence="19" id="KW-1185">Reference proteome</keyword>
<evidence type="ECO:0000313" key="19">
    <source>
        <dbReference type="Proteomes" id="UP000035062"/>
    </source>
</evidence>
<dbReference type="eggNOG" id="COG3630">
    <property type="taxonomic scope" value="Bacteria"/>
</dbReference>
<dbReference type="NCBIfam" id="NF003004">
    <property type="entry name" value="PRK03814.1"/>
    <property type="match status" value="1"/>
</dbReference>
<evidence type="ECO:0000256" key="17">
    <source>
        <dbReference type="RuleBase" id="RU004278"/>
    </source>
</evidence>
<evidence type="ECO:0000256" key="1">
    <source>
        <dbReference type="ARBA" id="ARBA00001959"/>
    </source>
</evidence>
<evidence type="ECO:0000256" key="4">
    <source>
        <dbReference type="ARBA" id="ARBA00005844"/>
    </source>
</evidence>
<dbReference type="InterPro" id="IPR005899">
    <property type="entry name" value="Na_pump_deCOase"/>
</dbReference>
<dbReference type="HAMAP" id="MF_00404">
    <property type="entry name" value="OadG"/>
    <property type="match status" value="1"/>
</dbReference>
<keyword evidence="13 16" id="KW-0472">Membrane</keyword>
<sequence>MFAGRNLGHTVNNKLQLTQGLLMVADLLLEAAALMFIGMVAVFTFLFLLVVLLRLMSHTVQRYFPVKQAEKSTKLETASSQTVSPAVVAAIGAAVHQYRQKQ</sequence>
<comment type="similarity">
    <text evidence="4 16 17">Belongs to the OadG family.</text>
</comment>
<evidence type="ECO:0000256" key="13">
    <source>
        <dbReference type="ARBA" id="ARBA00023136"/>
    </source>
</evidence>
<evidence type="ECO:0000313" key="18">
    <source>
        <dbReference type="EMBL" id="EIW89270.1"/>
    </source>
</evidence>
<dbReference type="GO" id="GO:0015451">
    <property type="term" value="F:decarboxylation-driven active transmembrane transporter activity"/>
    <property type="evidence" value="ECO:0007669"/>
    <property type="project" value="UniProtKB-EC"/>
</dbReference>
<reference evidence="18 19" key="1">
    <citation type="journal article" date="2012" name="J. Bacteriol.">
        <title>Genome Sequence of Pectin-Degrading Alishewanella agri, Isolated from Landfill Soil.</title>
        <authorList>
            <person name="Kim J."/>
            <person name="Jung J."/>
            <person name="Sung J.S."/>
            <person name="Chun J."/>
            <person name="Park W."/>
        </authorList>
    </citation>
    <scope>NUCLEOTIDE SEQUENCE [LARGE SCALE GENOMIC DNA]</scope>
    <source>
        <strain evidence="18 19">BL06</strain>
    </source>
</reference>
<keyword evidence="8 16" id="KW-0812">Transmembrane</keyword>
<dbReference type="EC" id="7.2.4.2" evidence="16"/>
<keyword evidence="6 16" id="KW-0813">Transport</keyword>
<protein>
    <recommendedName>
        <fullName evidence="16">Probable oxaloacetate decarboxylase gamma chain</fullName>
        <ecNumber evidence="16">7.2.4.2</ecNumber>
    </recommendedName>
</protein>
<dbReference type="Proteomes" id="UP000035062">
    <property type="component" value="Unassembled WGS sequence"/>
</dbReference>
<proteinExistence type="inferred from homology"/>
<comment type="cofactor">
    <cofactor evidence="1 16 17">
        <name>Na(+)</name>
        <dbReference type="ChEBI" id="CHEBI:29101"/>
    </cofactor>
</comment>
<evidence type="ECO:0000256" key="3">
    <source>
        <dbReference type="ARBA" id="ARBA00004162"/>
    </source>
</evidence>
<dbReference type="STRING" id="1195246.AGRI_07275"/>
<accession>I9DT41</accession>
<keyword evidence="11 16" id="KW-0915">Sodium</keyword>
<dbReference type="AlphaFoldDB" id="I9DT41"/>
<evidence type="ECO:0000256" key="16">
    <source>
        <dbReference type="HAMAP-Rule" id="MF_00404"/>
    </source>
</evidence>
<dbReference type="NCBIfam" id="TIGR01195">
    <property type="entry name" value="oadG_fam"/>
    <property type="match status" value="1"/>
</dbReference>
<keyword evidence="14 16" id="KW-0739">Sodium transport</keyword>
<keyword evidence="7 16" id="KW-1003">Cell membrane</keyword>
<comment type="caution">
    <text evidence="18">The sequence shown here is derived from an EMBL/GenBank/DDBJ whole genome shotgun (WGS) entry which is preliminary data.</text>
</comment>
<evidence type="ECO:0000256" key="11">
    <source>
        <dbReference type="ARBA" id="ARBA00023053"/>
    </source>
</evidence>
<keyword evidence="9 16" id="KW-1278">Translocase</keyword>
<comment type="subcellular location">
    <subcellularLocation>
        <location evidence="3 16 17">Cell membrane</location>
        <topology evidence="3 16 17">Single-pass membrane protein</topology>
    </subcellularLocation>
</comment>
<keyword evidence="12 16" id="KW-0406">Ion transport</keyword>
<dbReference type="InterPro" id="IPR023424">
    <property type="entry name" value="OadG"/>
</dbReference>
<evidence type="ECO:0000256" key="9">
    <source>
        <dbReference type="ARBA" id="ARBA00022967"/>
    </source>
</evidence>
<evidence type="ECO:0000256" key="14">
    <source>
        <dbReference type="ARBA" id="ARBA00023201"/>
    </source>
</evidence>
<evidence type="ECO:0000256" key="7">
    <source>
        <dbReference type="ARBA" id="ARBA00022475"/>
    </source>
</evidence>
<evidence type="ECO:0000256" key="10">
    <source>
        <dbReference type="ARBA" id="ARBA00022989"/>
    </source>
</evidence>
<keyword evidence="10 16" id="KW-1133">Transmembrane helix</keyword>
<dbReference type="EMBL" id="AKKU01000012">
    <property type="protein sequence ID" value="EIW89270.1"/>
    <property type="molecule type" value="Genomic_DNA"/>
</dbReference>
<organism evidence="18 19">
    <name type="scientific">Alishewanella agri BL06</name>
    <dbReference type="NCBI Taxonomy" id="1195246"/>
    <lineage>
        <taxon>Bacteria</taxon>
        <taxon>Pseudomonadati</taxon>
        <taxon>Pseudomonadota</taxon>
        <taxon>Gammaproteobacteria</taxon>
        <taxon>Alteromonadales</taxon>
        <taxon>Alteromonadaceae</taxon>
        <taxon>Alishewanella</taxon>
    </lineage>
</organism>
<evidence type="ECO:0000256" key="5">
    <source>
        <dbReference type="ARBA" id="ARBA00011869"/>
    </source>
</evidence>
<evidence type="ECO:0000256" key="15">
    <source>
        <dbReference type="ARBA" id="ARBA00048176"/>
    </source>
</evidence>
<dbReference type="PATRIC" id="fig|1195246.3.peg.1429"/>
<comment type="catalytic activity">
    <reaction evidence="15 16 17">
        <text>oxaloacetate + 2 Na(+)(in) + H(+) = pyruvate + 2 Na(+)(out) + CO2</text>
        <dbReference type="Rhea" id="RHEA:57724"/>
        <dbReference type="ChEBI" id="CHEBI:15361"/>
        <dbReference type="ChEBI" id="CHEBI:15378"/>
        <dbReference type="ChEBI" id="CHEBI:16452"/>
        <dbReference type="ChEBI" id="CHEBI:16526"/>
        <dbReference type="ChEBI" id="CHEBI:29101"/>
        <dbReference type="EC" id="7.2.4.2"/>
    </reaction>
</comment>
<evidence type="ECO:0000256" key="6">
    <source>
        <dbReference type="ARBA" id="ARBA00022448"/>
    </source>
</evidence>
<comment type="subunit">
    <text evidence="5 16">Heterotrimer of an alpha, a beta and a gamma subunit.</text>
</comment>
<feature type="transmembrane region" description="Helical" evidence="16 17">
    <location>
        <begin position="31"/>
        <end position="53"/>
    </location>
</feature>
<name>I9DT41_9ALTE</name>
<dbReference type="GO" id="GO:0015081">
    <property type="term" value="F:sodium ion transmembrane transporter activity"/>
    <property type="evidence" value="ECO:0007669"/>
    <property type="project" value="UniProtKB-UniRule"/>
</dbReference>
<evidence type="ECO:0000256" key="8">
    <source>
        <dbReference type="ARBA" id="ARBA00022692"/>
    </source>
</evidence>
<dbReference type="GO" id="GO:0036376">
    <property type="term" value="P:sodium ion export across plasma membrane"/>
    <property type="evidence" value="ECO:0007669"/>
    <property type="project" value="InterPro"/>
</dbReference>
<gene>
    <name evidence="16" type="primary">oadG</name>
    <name evidence="18" type="ORF">AGRI_07275</name>
</gene>
<comment type="function">
    <text evidence="2 16 17">Catalyzes the decarboxylation of oxaloacetate coupled to Na(+) translocation.</text>
</comment>
<dbReference type="Pfam" id="PF04277">
    <property type="entry name" value="OAD_gamma"/>
    <property type="match status" value="1"/>
</dbReference>
<dbReference type="GO" id="GO:0005886">
    <property type="term" value="C:plasma membrane"/>
    <property type="evidence" value="ECO:0007669"/>
    <property type="project" value="UniProtKB-SubCell"/>
</dbReference>
<dbReference type="GO" id="GO:0008948">
    <property type="term" value="F:oxaloacetate decarboxylase activity"/>
    <property type="evidence" value="ECO:0007669"/>
    <property type="project" value="UniProtKB-UniRule"/>
</dbReference>
<evidence type="ECO:0000256" key="2">
    <source>
        <dbReference type="ARBA" id="ARBA00003002"/>
    </source>
</evidence>
<evidence type="ECO:0000256" key="12">
    <source>
        <dbReference type="ARBA" id="ARBA00023065"/>
    </source>
</evidence>